<dbReference type="AlphaFoldDB" id="A0A6A6B2P5"/>
<name>A0A6A6B2P5_9PEZI</name>
<feature type="region of interest" description="Disordered" evidence="1">
    <location>
        <begin position="1"/>
        <end position="221"/>
    </location>
</feature>
<feature type="compositionally biased region" description="Polar residues" evidence="1">
    <location>
        <begin position="1"/>
        <end position="19"/>
    </location>
</feature>
<proteinExistence type="predicted"/>
<evidence type="ECO:0000256" key="1">
    <source>
        <dbReference type="SAM" id="MobiDB-lite"/>
    </source>
</evidence>
<protein>
    <submittedName>
        <fullName evidence="2">Uncharacterized protein</fullName>
    </submittedName>
</protein>
<feature type="compositionally biased region" description="Acidic residues" evidence="1">
    <location>
        <begin position="38"/>
        <end position="50"/>
    </location>
</feature>
<reference evidence="2" key="1">
    <citation type="journal article" date="2020" name="Stud. Mycol.">
        <title>101 Dothideomycetes genomes: a test case for predicting lifestyles and emergence of pathogens.</title>
        <authorList>
            <person name="Haridas S."/>
            <person name="Albert R."/>
            <person name="Binder M."/>
            <person name="Bloem J."/>
            <person name="Labutti K."/>
            <person name="Salamov A."/>
            <person name="Andreopoulos B."/>
            <person name="Baker S."/>
            <person name="Barry K."/>
            <person name="Bills G."/>
            <person name="Bluhm B."/>
            <person name="Cannon C."/>
            <person name="Castanera R."/>
            <person name="Culley D."/>
            <person name="Daum C."/>
            <person name="Ezra D."/>
            <person name="Gonzalez J."/>
            <person name="Henrissat B."/>
            <person name="Kuo A."/>
            <person name="Liang C."/>
            <person name="Lipzen A."/>
            <person name="Lutzoni F."/>
            <person name="Magnuson J."/>
            <person name="Mondo S."/>
            <person name="Nolan M."/>
            <person name="Ohm R."/>
            <person name="Pangilinan J."/>
            <person name="Park H.-J."/>
            <person name="Ramirez L."/>
            <person name="Alfaro M."/>
            <person name="Sun H."/>
            <person name="Tritt A."/>
            <person name="Yoshinaga Y."/>
            <person name="Zwiers L.-H."/>
            <person name="Turgeon B."/>
            <person name="Goodwin S."/>
            <person name="Spatafora J."/>
            <person name="Crous P."/>
            <person name="Grigoriev I."/>
        </authorList>
    </citation>
    <scope>NUCLEOTIDE SEQUENCE</scope>
    <source>
        <strain evidence="2">CBS 121167</strain>
    </source>
</reference>
<evidence type="ECO:0000313" key="2">
    <source>
        <dbReference type="EMBL" id="KAF2137868.1"/>
    </source>
</evidence>
<dbReference type="EMBL" id="ML995499">
    <property type="protein sequence ID" value="KAF2137868.1"/>
    <property type="molecule type" value="Genomic_DNA"/>
</dbReference>
<feature type="compositionally biased region" description="Polar residues" evidence="1">
    <location>
        <begin position="136"/>
        <end position="171"/>
    </location>
</feature>
<keyword evidence="3" id="KW-1185">Reference proteome</keyword>
<feature type="compositionally biased region" description="Low complexity" evidence="1">
    <location>
        <begin position="82"/>
        <end position="96"/>
    </location>
</feature>
<gene>
    <name evidence="2" type="ORF">K452DRAFT_203713</name>
</gene>
<feature type="non-terminal residue" evidence="2">
    <location>
        <position position="221"/>
    </location>
</feature>
<dbReference type="Proteomes" id="UP000799438">
    <property type="component" value="Unassembled WGS sequence"/>
</dbReference>
<sequence length="221" mass="24127">QSENNAESQESDQEMQSGDKSADSEGRAEDKESSQEELRDDSDSQQEELADLSNWAGFRQHRLNTQRRRVEQQGEGARTPPSGHESSSDNASSSESPAHQNQEHTIGNSDDPIDISSREPTESPLVSSDSEDESHPSTTQQGQQVIVNTGAQEQDNNNTGAQDDATTTSSGAPGEPTENPTIFHRKREDNSEPRTKRTKTNTFPSSKRVQIPGPGRTMPPG</sequence>
<evidence type="ECO:0000313" key="3">
    <source>
        <dbReference type="Proteomes" id="UP000799438"/>
    </source>
</evidence>
<accession>A0A6A6B2P5</accession>
<organism evidence="2 3">
    <name type="scientific">Aplosporella prunicola CBS 121167</name>
    <dbReference type="NCBI Taxonomy" id="1176127"/>
    <lineage>
        <taxon>Eukaryota</taxon>
        <taxon>Fungi</taxon>
        <taxon>Dikarya</taxon>
        <taxon>Ascomycota</taxon>
        <taxon>Pezizomycotina</taxon>
        <taxon>Dothideomycetes</taxon>
        <taxon>Dothideomycetes incertae sedis</taxon>
        <taxon>Botryosphaeriales</taxon>
        <taxon>Aplosporellaceae</taxon>
        <taxon>Aplosporella</taxon>
    </lineage>
</organism>
<feature type="non-terminal residue" evidence="2">
    <location>
        <position position="1"/>
    </location>
</feature>
<feature type="compositionally biased region" description="Basic and acidic residues" evidence="1">
    <location>
        <begin position="20"/>
        <end position="37"/>
    </location>
</feature>
<dbReference type="GeneID" id="54293566"/>
<feature type="compositionally biased region" description="Basic and acidic residues" evidence="1">
    <location>
        <begin position="186"/>
        <end position="195"/>
    </location>
</feature>
<dbReference type="RefSeq" id="XP_033393583.1">
    <property type="nucleotide sequence ID" value="XM_033536070.1"/>
</dbReference>
<feature type="compositionally biased region" description="Polar residues" evidence="1">
    <location>
        <begin position="97"/>
        <end position="108"/>
    </location>
</feature>